<evidence type="ECO:0000256" key="3">
    <source>
        <dbReference type="ARBA" id="ARBA00022691"/>
    </source>
</evidence>
<keyword evidence="6" id="KW-1185">Reference proteome</keyword>
<dbReference type="PANTHER" id="PTHR43464:SF19">
    <property type="entry name" value="UBIQUINONE BIOSYNTHESIS O-METHYLTRANSFERASE, MITOCHONDRIAL"/>
    <property type="match status" value="1"/>
</dbReference>
<proteinExistence type="predicted"/>
<dbReference type="GO" id="GO:0032259">
    <property type="term" value="P:methylation"/>
    <property type="evidence" value="ECO:0007669"/>
    <property type="project" value="UniProtKB-KW"/>
</dbReference>
<gene>
    <name evidence="5" type="ORF">FLO80_00540</name>
</gene>
<feature type="domain" description="Methyltransferase" evidence="4">
    <location>
        <begin position="42"/>
        <end position="132"/>
    </location>
</feature>
<evidence type="ECO:0000259" key="4">
    <source>
        <dbReference type="Pfam" id="PF13649"/>
    </source>
</evidence>
<organism evidence="5 6">
    <name type="scientific">Aquicoccus porphyridii</name>
    <dbReference type="NCBI Taxonomy" id="1852029"/>
    <lineage>
        <taxon>Bacteria</taxon>
        <taxon>Pseudomonadati</taxon>
        <taxon>Pseudomonadota</taxon>
        <taxon>Alphaproteobacteria</taxon>
        <taxon>Rhodobacterales</taxon>
        <taxon>Paracoccaceae</taxon>
        <taxon>Aquicoccus</taxon>
    </lineage>
</organism>
<evidence type="ECO:0000313" key="5">
    <source>
        <dbReference type="EMBL" id="KAA0920701.1"/>
    </source>
</evidence>
<dbReference type="SUPFAM" id="SSF53335">
    <property type="entry name" value="S-adenosyl-L-methionine-dependent methyltransferases"/>
    <property type="match status" value="1"/>
</dbReference>
<dbReference type="Gene3D" id="3.40.50.150">
    <property type="entry name" value="Vaccinia Virus protein VP39"/>
    <property type="match status" value="1"/>
</dbReference>
<keyword evidence="3" id="KW-0949">S-adenosyl-L-methionine</keyword>
<dbReference type="CDD" id="cd02440">
    <property type="entry name" value="AdoMet_MTases"/>
    <property type="match status" value="1"/>
</dbReference>
<evidence type="ECO:0000256" key="1">
    <source>
        <dbReference type="ARBA" id="ARBA00022603"/>
    </source>
</evidence>
<dbReference type="Pfam" id="PF13649">
    <property type="entry name" value="Methyltransf_25"/>
    <property type="match status" value="1"/>
</dbReference>
<accession>A0A5A9ZUC4</accession>
<sequence>MSDLWGVYQRNAARFDRERDTQLHERGWLERFCGLLPAGGRVLDLGCGSGRPMAEYLIGLDFDVTGMDFAPAMLDLARARFPAATWREGDMRALDLGEVFDGVLAWNSFFHLGGAEQREVLPRMARHLAPGGALMLTVGPGAGEAWGEVAGEPVFHASLAIGEYRTILADEGLDLVAFVAEDPGCQGHSVLLAKKG</sequence>
<dbReference type="GO" id="GO:0008168">
    <property type="term" value="F:methyltransferase activity"/>
    <property type="evidence" value="ECO:0007669"/>
    <property type="project" value="UniProtKB-KW"/>
</dbReference>
<dbReference type="InterPro" id="IPR041698">
    <property type="entry name" value="Methyltransf_25"/>
</dbReference>
<dbReference type="RefSeq" id="WP_111362268.1">
    <property type="nucleotide sequence ID" value="NZ_VINQ01000001.1"/>
</dbReference>
<dbReference type="InterPro" id="IPR029063">
    <property type="entry name" value="SAM-dependent_MTases_sf"/>
</dbReference>
<evidence type="ECO:0000313" key="6">
    <source>
        <dbReference type="Proteomes" id="UP000325291"/>
    </source>
</evidence>
<dbReference type="EMBL" id="VINQ01000001">
    <property type="protein sequence ID" value="KAA0920701.1"/>
    <property type="molecule type" value="Genomic_DNA"/>
</dbReference>
<protein>
    <submittedName>
        <fullName evidence="5">Class I SAM-dependent methyltransferase</fullName>
    </submittedName>
</protein>
<keyword evidence="1 5" id="KW-0489">Methyltransferase</keyword>
<evidence type="ECO:0000256" key="2">
    <source>
        <dbReference type="ARBA" id="ARBA00022679"/>
    </source>
</evidence>
<reference evidence="5 6" key="1">
    <citation type="submission" date="2019-07" db="EMBL/GenBank/DDBJ databases">
        <title>Aquicoccus porphyridii gen. nov., sp. nov., isolated from a small marine red alga, Porphyridium marinum.</title>
        <authorList>
            <person name="Liu L."/>
        </authorList>
    </citation>
    <scope>NUCLEOTIDE SEQUENCE [LARGE SCALE GENOMIC DNA]</scope>
    <source>
        <strain evidence="5 6">L1 8-17</strain>
    </source>
</reference>
<comment type="caution">
    <text evidence="5">The sequence shown here is derived from an EMBL/GenBank/DDBJ whole genome shotgun (WGS) entry which is preliminary data.</text>
</comment>
<name>A0A5A9ZUC4_9RHOB</name>
<dbReference type="Proteomes" id="UP000325291">
    <property type="component" value="Unassembled WGS sequence"/>
</dbReference>
<dbReference type="PANTHER" id="PTHR43464">
    <property type="entry name" value="METHYLTRANSFERASE"/>
    <property type="match status" value="1"/>
</dbReference>
<dbReference type="AlphaFoldDB" id="A0A5A9ZUC4"/>
<keyword evidence="2 5" id="KW-0808">Transferase</keyword>